<name>A0AAI9VB62_9PEZI</name>
<protein>
    <submittedName>
        <fullName evidence="1">Uncharacterized protein</fullName>
    </submittedName>
</protein>
<dbReference type="AlphaFoldDB" id="A0AAI9VB62"/>
<sequence length="526" mass="59414">MNNRHAESDAFLAKSFSTERERFAILVGNSKALFIRLSELVTNNSNKFTKIITTSDMDYPAFDIIYLPYTLRNQIPTWRRSTPFERIVPEPRLPQVWHYSPRYLFYGIYMNIAKGLCQYLQKDMLTEATAWDLGANSSASLTPSFPVNGKLRGSRGGERIESFRCLLPCCKQATAKPKPASVFGRRDGTLRLHLQIRGRCMRLRGYMAPRLSWMEGRGWQGKLAQRMRHNRGPSHRAVASEALKVEGREEATAAAAAAVTRAEKGRGGYNTAFLWMLWGLDHPDVTGRIWGFSGEYSCYSENEGESCKIIMRGREIEEETMVLRRLRSLLGLALGEEAFEGCFDMMIVTSILLSEGQPATSLTAGGRITFGARLAHDGMLVPEVVVRPTVGRGIIWIWLRLIGRIALIDTIVVNCPRLDSLTYSRDPIEDCLNVMPLIRDVRMALVSLVRTGGFIANGRSLILSYRRENRDHIRESRAVVSRKRKLPGESLLATRLEYFDLPADLRSVLETQLENFPYSGTLLFSS</sequence>
<reference evidence="1" key="1">
    <citation type="submission" date="2016-11" db="EMBL/GenBank/DDBJ databases">
        <title>The genome sequence of Colletotrichum cuscutae.</title>
        <authorList>
            <person name="Baroncelli R."/>
        </authorList>
    </citation>
    <scope>NUCLEOTIDE SEQUENCE</scope>
    <source>
        <strain evidence="1">IMI 304802</strain>
    </source>
</reference>
<gene>
    <name evidence="1" type="ORF">CCUS01_00584</name>
</gene>
<dbReference type="EMBL" id="MPDP01000112">
    <property type="protein sequence ID" value="KAK1480029.1"/>
    <property type="molecule type" value="Genomic_DNA"/>
</dbReference>
<dbReference type="Proteomes" id="UP001239213">
    <property type="component" value="Unassembled WGS sequence"/>
</dbReference>
<organism evidence="1 2">
    <name type="scientific">Colletotrichum cuscutae</name>
    <dbReference type="NCBI Taxonomy" id="1209917"/>
    <lineage>
        <taxon>Eukaryota</taxon>
        <taxon>Fungi</taxon>
        <taxon>Dikarya</taxon>
        <taxon>Ascomycota</taxon>
        <taxon>Pezizomycotina</taxon>
        <taxon>Sordariomycetes</taxon>
        <taxon>Hypocreomycetidae</taxon>
        <taxon>Glomerellales</taxon>
        <taxon>Glomerellaceae</taxon>
        <taxon>Colletotrichum</taxon>
        <taxon>Colletotrichum acutatum species complex</taxon>
    </lineage>
</organism>
<keyword evidence="2" id="KW-1185">Reference proteome</keyword>
<comment type="caution">
    <text evidence="1">The sequence shown here is derived from an EMBL/GenBank/DDBJ whole genome shotgun (WGS) entry which is preliminary data.</text>
</comment>
<proteinExistence type="predicted"/>
<evidence type="ECO:0000313" key="2">
    <source>
        <dbReference type="Proteomes" id="UP001239213"/>
    </source>
</evidence>
<accession>A0AAI9VB62</accession>
<evidence type="ECO:0000313" key="1">
    <source>
        <dbReference type="EMBL" id="KAK1480029.1"/>
    </source>
</evidence>